<accession>A0A543KKY1</accession>
<evidence type="ECO:0000313" key="1">
    <source>
        <dbReference type="EMBL" id="TQM95748.1"/>
    </source>
</evidence>
<comment type="caution">
    <text evidence="1">The sequence shown here is derived from an EMBL/GenBank/DDBJ whole genome shotgun (WGS) entry which is preliminary data.</text>
</comment>
<dbReference type="EMBL" id="VFPU01000001">
    <property type="protein sequence ID" value="TQM95748.1"/>
    <property type="molecule type" value="Genomic_DNA"/>
</dbReference>
<dbReference type="AlphaFoldDB" id="A0A543KKY1"/>
<organism evidence="1 2">
    <name type="scientific">Ornithinimicrobium humiphilum</name>
    <dbReference type="NCBI Taxonomy" id="125288"/>
    <lineage>
        <taxon>Bacteria</taxon>
        <taxon>Bacillati</taxon>
        <taxon>Actinomycetota</taxon>
        <taxon>Actinomycetes</taxon>
        <taxon>Micrococcales</taxon>
        <taxon>Ornithinimicrobiaceae</taxon>
        <taxon>Ornithinimicrobium</taxon>
    </lineage>
</organism>
<protein>
    <submittedName>
        <fullName evidence="1">Uncharacterized protein</fullName>
    </submittedName>
</protein>
<dbReference type="Proteomes" id="UP000315133">
    <property type="component" value="Unassembled WGS sequence"/>
</dbReference>
<dbReference type="OrthoDB" id="5074912at2"/>
<proteinExistence type="predicted"/>
<reference evidence="1 2" key="1">
    <citation type="submission" date="2019-06" db="EMBL/GenBank/DDBJ databases">
        <title>Sequencing the genomes of 1000 actinobacteria strains.</title>
        <authorList>
            <person name="Klenk H.-P."/>
        </authorList>
    </citation>
    <scope>NUCLEOTIDE SEQUENCE [LARGE SCALE GENOMIC DNA]</scope>
    <source>
        <strain evidence="1 2">DSM 12362</strain>
    </source>
</reference>
<evidence type="ECO:0000313" key="2">
    <source>
        <dbReference type="Proteomes" id="UP000315133"/>
    </source>
</evidence>
<dbReference type="RefSeq" id="WP_141817459.1">
    <property type="nucleotide sequence ID" value="NZ_BAAAIL010000003.1"/>
</dbReference>
<sequence length="281" mass="29778">MTTAPRSAAARDAALAAVAIAALTLPDPQRSRPGTRHLLRLGSAAVAGWAGWRAASSSDVPFVPPAAFGAAAGAAAALALSPVEDATDRWLDTGLRRAGVRHPRPVMAVAAAALGAFAWLTDRPAADEDEEWVPVDELYQERELDPALRALVGAMIGAGDPAAATALRQQLATARAKALGDEFESTVMLSVDEDGPRVVPHTQVWPVRARWSIREHPVELLLQLDRGRLDHVALMPLEEAYADDVDPYEDSPVDDPDNSWPTVAEVSLVRETPDGFSAVAG</sequence>
<name>A0A543KKY1_9MICO</name>
<keyword evidence="2" id="KW-1185">Reference proteome</keyword>
<gene>
    <name evidence="1" type="ORF">FB476_0598</name>
</gene>